<comment type="caution">
    <text evidence="2">The sequence shown here is derived from an EMBL/GenBank/DDBJ whole genome shotgun (WGS) entry which is preliminary data.</text>
</comment>
<dbReference type="OrthoDB" id="6116181at2"/>
<keyword evidence="1" id="KW-0472">Membrane</keyword>
<dbReference type="Proteomes" id="UP000055019">
    <property type="component" value="Unassembled WGS sequence"/>
</dbReference>
<evidence type="ECO:0000256" key="1">
    <source>
        <dbReference type="SAM" id="Phobius"/>
    </source>
</evidence>
<sequence length="129" mass="13859">MPSLLDFALTNPGLILLPAIAGVLVVVLLRVKDNYLSRGVFSVKRMKKIGADNGMSESGTMQQHVYRLGDKCKAYCPQCDELVSTTFEQRDLDEPTIKAKDALVAVCDQCGSVVALTGSSGPSLEIGRL</sequence>
<keyword evidence="1" id="KW-0812">Transmembrane</keyword>
<feature type="transmembrane region" description="Helical" evidence="1">
    <location>
        <begin position="12"/>
        <end position="31"/>
    </location>
</feature>
<evidence type="ECO:0000313" key="2">
    <source>
        <dbReference type="EMBL" id="SAL63903.1"/>
    </source>
</evidence>
<organism evidence="2 3">
    <name type="scientific">Caballeronia arvi</name>
    <dbReference type="NCBI Taxonomy" id="1777135"/>
    <lineage>
        <taxon>Bacteria</taxon>
        <taxon>Pseudomonadati</taxon>
        <taxon>Pseudomonadota</taxon>
        <taxon>Betaproteobacteria</taxon>
        <taxon>Burkholderiales</taxon>
        <taxon>Burkholderiaceae</taxon>
        <taxon>Caballeronia</taxon>
    </lineage>
</organism>
<keyword evidence="3" id="KW-1185">Reference proteome</keyword>
<keyword evidence="1" id="KW-1133">Transmembrane helix</keyword>
<name>A0A158J637_9BURK</name>
<dbReference type="RefSeq" id="WP_143749266.1">
    <property type="nucleotide sequence ID" value="NZ_FCOM02000013.1"/>
</dbReference>
<reference evidence="2" key="1">
    <citation type="submission" date="2016-01" db="EMBL/GenBank/DDBJ databases">
        <authorList>
            <person name="Peeters C."/>
        </authorList>
    </citation>
    <scope>NUCLEOTIDE SEQUENCE [LARGE SCALE GENOMIC DNA]</scope>
    <source>
        <strain evidence="2">LMG 29317</strain>
    </source>
</reference>
<proteinExistence type="predicted"/>
<accession>A0A158J637</accession>
<dbReference type="AlphaFoldDB" id="A0A158J637"/>
<dbReference type="EMBL" id="FCOM02000013">
    <property type="protein sequence ID" value="SAL63903.1"/>
    <property type="molecule type" value="Genomic_DNA"/>
</dbReference>
<evidence type="ECO:0000313" key="3">
    <source>
        <dbReference type="Proteomes" id="UP000055019"/>
    </source>
</evidence>
<protein>
    <submittedName>
        <fullName evidence="2">Uncharacterized protein</fullName>
    </submittedName>
</protein>
<gene>
    <name evidence="2" type="ORF">AWB74_03398</name>
</gene>